<sequence length="487" mass="53866">MGGRTQVGSGGDAAAGCRGLGGAWCLPAGRLGGIRAAVRCALRPLGWVAVLLGLVRLYVEAEAGPAGCGALDGVRHRVVVCTDVGGTDPDDYQSLVYLLVYSDVLDLEGLISSPYGPGRKEHILEVIDAYERDYPRLRSWSEGYPPPDRLRAITKQGAIEPAPYAGYRGPTEGSDWLIRCARRSDARPLHVLVWGGLEDLAQALHDAPDILPRLRVYFIGGPNKKWSPDAYQYLVTRFPKLWLIEANSTYRGWFVGGDQTDPWGNRSFVERFVVGHGALGTLFAEKLSQLKMGDAPSVGWLLRGCPAEPGQSGWGGRFVRAWRRPYLRLERLPTEEDRLEVFGILEVVLKVDDDGRVPVEATLRVENQALPFARFADGTMRVRFSPRAAGLYRFNIASNSEVWDGRSGALTVVPLRADHAREPDPELPFWWTDDPAPEWAEGEHAGARTVSQWRRDFLRDFADRMRRCREAAGPVGIPQAIREGRGS</sequence>
<dbReference type="AlphaFoldDB" id="A0A6M1RNA6"/>
<dbReference type="InterPro" id="IPR036452">
    <property type="entry name" value="Ribo_hydro-like"/>
</dbReference>
<accession>A0A6M1RNA6</accession>
<dbReference type="Proteomes" id="UP000477311">
    <property type="component" value="Unassembled WGS sequence"/>
</dbReference>
<evidence type="ECO:0000259" key="1">
    <source>
        <dbReference type="Pfam" id="PF07632"/>
    </source>
</evidence>
<dbReference type="InterPro" id="IPR011483">
    <property type="entry name" value="Sde182_NH-like"/>
</dbReference>
<comment type="caution">
    <text evidence="2">The sequence shown here is derived from an EMBL/GenBank/DDBJ whole genome shotgun (WGS) entry which is preliminary data.</text>
</comment>
<dbReference type="Pfam" id="PF07632">
    <property type="entry name" value="Sde182_NH-like"/>
    <property type="match status" value="1"/>
</dbReference>
<name>A0A6M1RNA6_9BACT</name>
<organism evidence="2 3">
    <name type="scientific">Limisphaera ngatamarikiensis</name>
    <dbReference type="NCBI Taxonomy" id="1324935"/>
    <lineage>
        <taxon>Bacteria</taxon>
        <taxon>Pseudomonadati</taxon>
        <taxon>Verrucomicrobiota</taxon>
        <taxon>Verrucomicrobiia</taxon>
        <taxon>Limisphaerales</taxon>
        <taxon>Limisphaeraceae</taxon>
        <taxon>Limisphaera</taxon>
    </lineage>
</organism>
<proteinExistence type="predicted"/>
<evidence type="ECO:0000313" key="3">
    <source>
        <dbReference type="Proteomes" id="UP000477311"/>
    </source>
</evidence>
<dbReference type="EMBL" id="JAAKYA010000012">
    <property type="protein sequence ID" value="NGO38195.1"/>
    <property type="molecule type" value="Genomic_DNA"/>
</dbReference>
<reference evidence="2 3" key="1">
    <citation type="submission" date="2020-02" db="EMBL/GenBank/DDBJ databases">
        <title>Draft genome sequence of Limisphaera ngatamarikiensis NGM72.4T, a thermophilic Verrucomicrobia grouped in subdivision 3.</title>
        <authorList>
            <person name="Carere C.R."/>
            <person name="Steen J."/>
            <person name="Hugenholtz P."/>
            <person name="Stott M.B."/>
        </authorList>
    </citation>
    <scope>NUCLEOTIDE SEQUENCE [LARGE SCALE GENOMIC DNA]</scope>
    <source>
        <strain evidence="2 3">NGM72.4</strain>
    </source>
</reference>
<keyword evidence="3" id="KW-1185">Reference proteome</keyword>
<feature type="domain" description="Cellulose-binding Sde182 nucleoside hydrolase-like" evidence="1">
    <location>
        <begin position="77"/>
        <end position="318"/>
    </location>
</feature>
<dbReference type="GO" id="GO:0016799">
    <property type="term" value="F:hydrolase activity, hydrolyzing N-glycosyl compounds"/>
    <property type="evidence" value="ECO:0007669"/>
    <property type="project" value="InterPro"/>
</dbReference>
<evidence type="ECO:0000313" key="2">
    <source>
        <dbReference type="EMBL" id="NGO38195.1"/>
    </source>
</evidence>
<gene>
    <name evidence="2" type="ORF">G4L39_02130</name>
</gene>
<dbReference type="SUPFAM" id="SSF53590">
    <property type="entry name" value="Nucleoside hydrolase"/>
    <property type="match status" value="1"/>
</dbReference>
<protein>
    <submittedName>
        <fullName evidence="2">DUF1593 domain-containing protein</fullName>
    </submittedName>
</protein>
<dbReference type="Gene3D" id="3.90.245.10">
    <property type="entry name" value="Ribonucleoside hydrolase-like"/>
    <property type="match status" value="1"/>
</dbReference>